<dbReference type="Proteomes" id="UP000246058">
    <property type="component" value="Chromosome"/>
</dbReference>
<dbReference type="InterPro" id="IPR010845">
    <property type="entry name" value="FlaF"/>
</dbReference>
<keyword evidence="1" id="KW-0969">Cilium</keyword>
<dbReference type="EMBL" id="CP029551">
    <property type="protein sequence ID" value="AWN36665.1"/>
    <property type="molecule type" value="Genomic_DNA"/>
</dbReference>
<reference evidence="1 2" key="1">
    <citation type="submission" date="2018-05" db="EMBL/GenBank/DDBJ databases">
        <title>Complete Genome Sequence of Methylobacterium sp. 17Sr1-43.</title>
        <authorList>
            <person name="Srinivasan S."/>
        </authorList>
    </citation>
    <scope>NUCLEOTIDE SEQUENCE [LARGE SCALE GENOMIC DNA]</scope>
    <source>
        <strain evidence="1 2">17Sr1-43</strain>
    </source>
</reference>
<sequence length="120" mass="13068">MSYAANAYARTAQVALNPREAEAAVLMKAARQLQAVRDDWDNQADGLNAVLTFNQKVWTILATAATDADSPLPPDLQQNVANLAAFVFRRILDTMVDPSREKLDALIAINQNLSSGLQGR</sequence>
<dbReference type="GO" id="GO:0044781">
    <property type="term" value="P:bacterial-type flagellum organization"/>
    <property type="evidence" value="ECO:0007669"/>
    <property type="project" value="InterPro"/>
</dbReference>
<name>A0A2U8VSK4_9HYPH</name>
<keyword evidence="2" id="KW-1185">Reference proteome</keyword>
<dbReference type="NCBIfam" id="NF009435">
    <property type="entry name" value="PRK12794.1"/>
    <property type="match status" value="1"/>
</dbReference>
<dbReference type="AlphaFoldDB" id="A0A2U8VSK4"/>
<evidence type="ECO:0000313" key="2">
    <source>
        <dbReference type="Proteomes" id="UP000246058"/>
    </source>
</evidence>
<keyword evidence="1" id="KW-0282">Flagellum</keyword>
<gene>
    <name evidence="1" type="ORF">DK427_13740</name>
</gene>
<organism evidence="1 2">
    <name type="scientific">Methylobacterium radiodurans</name>
    <dbReference type="NCBI Taxonomy" id="2202828"/>
    <lineage>
        <taxon>Bacteria</taxon>
        <taxon>Pseudomonadati</taxon>
        <taxon>Pseudomonadota</taxon>
        <taxon>Alphaproteobacteria</taxon>
        <taxon>Hyphomicrobiales</taxon>
        <taxon>Methylobacteriaceae</taxon>
        <taxon>Methylobacterium</taxon>
    </lineage>
</organism>
<evidence type="ECO:0000313" key="1">
    <source>
        <dbReference type="EMBL" id="AWN36665.1"/>
    </source>
</evidence>
<dbReference type="Pfam" id="PF07309">
    <property type="entry name" value="FlaF"/>
    <property type="match status" value="1"/>
</dbReference>
<keyword evidence="1" id="KW-0966">Cell projection</keyword>
<dbReference type="RefSeq" id="WP_109951754.1">
    <property type="nucleotide sequence ID" value="NZ_CP029551.1"/>
</dbReference>
<protein>
    <submittedName>
        <fullName evidence="1">Flagellar biosynthesis regulatory protein FlaF</fullName>
    </submittedName>
</protein>
<dbReference type="OrthoDB" id="8563081at2"/>
<dbReference type="KEGG" id="meti:DK427_13740"/>
<accession>A0A2U8VSK4</accession>
<proteinExistence type="predicted"/>